<organism evidence="3 4">
    <name type="scientific">Massilia consociata</name>
    <dbReference type="NCBI Taxonomy" id="760117"/>
    <lineage>
        <taxon>Bacteria</taxon>
        <taxon>Pseudomonadati</taxon>
        <taxon>Pseudomonadota</taxon>
        <taxon>Betaproteobacteria</taxon>
        <taxon>Burkholderiales</taxon>
        <taxon>Oxalobacteraceae</taxon>
        <taxon>Telluria group</taxon>
        <taxon>Massilia</taxon>
    </lineage>
</organism>
<comment type="caution">
    <text evidence="3">The sequence shown here is derived from an EMBL/GenBank/DDBJ whole genome shotgun (WGS) entry which is preliminary data.</text>
</comment>
<evidence type="ECO:0000313" key="4">
    <source>
        <dbReference type="Proteomes" id="UP001589773"/>
    </source>
</evidence>
<dbReference type="EMBL" id="JBHLWP010000013">
    <property type="protein sequence ID" value="MFC0253361.1"/>
    <property type="molecule type" value="Genomic_DNA"/>
</dbReference>
<reference evidence="3 4" key="1">
    <citation type="submission" date="2024-09" db="EMBL/GenBank/DDBJ databases">
        <authorList>
            <person name="Sun Q."/>
            <person name="Mori K."/>
        </authorList>
    </citation>
    <scope>NUCLEOTIDE SEQUENCE [LARGE SCALE GENOMIC DNA]</scope>
    <source>
        <strain evidence="3 4">CCM 7792</strain>
    </source>
</reference>
<dbReference type="SMART" id="SM00530">
    <property type="entry name" value="HTH_XRE"/>
    <property type="match status" value="1"/>
</dbReference>
<evidence type="ECO:0000313" key="3">
    <source>
        <dbReference type="EMBL" id="MFC0253361.1"/>
    </source>
</evidence>
<proteinExistence type="predicted"/>
<evidence type="ECO:0000259" key="2">
    <source>
        <dbReference type="PROSITE" id="PS50943"/>
    </source>
</evidence>
<name>A0ABV6FIN5_9BURK</name>
<evidence type="ECO:0000256" key="1">
    <source>
        <dbReference type="SAM" id="MobiDB-lite"/>
    </source>
</evidence>
<feature type="region of interest" description="Disordered" evidence="1">
    <location>
        <begin position="168"/>
        <end position="197"/>
    </location>
</feature>
<sequence>MSKRRPMDKAQARERRNRLLASAAAAELSLTEGVREMRAIAGMTQEEFARHREVSARVIKAIELGQGNPTVATLNRIGEFFGLQVGFVPINRTAPVAGGPHSITASVNLPATHSPVDIKATIGRSEILRQLQEMATPDAIQEIARKIFMEGISEAVRETLDRTIEAYSRTDPLLERQSEDPGVAAAPARKRKRTPAR</sequence>
<gene>
    <name evidence="3" type="ORF">ACFFJK_15790</name>
</gene>
<dbReference type="InterPro" id="IPR010982">
    <property type="entry name" value="Lambda_DNA-bd_dom_sf"/>
</dbReference>
<protein>
    <submittedName>
        <fullName evidence="3">Helix-turn-helix transcriptional regulator</fullName>
    </submittedName>
</protein>
<feature type="compositionally biased region" description="Basic residues" evidence="1">
    <location>
        <begin position="188"/>
        <end position="197"/>
    </location>
</feature>
<dbReference type="CDD" id="cd00093">
    <property type="entry name" value="HTH_XRE"/>
    <property type="match status" value="1"/>
</dbReference>
<dbReference type="RefSeq" id="WP_379680397.1">
    <property type="nucleotide sequence ID" value="NZ_JBHLWP010000013.1"/>
</dbReference>
<dbReference type="PROSITE" id="PS50943">
    <property type="entry name" value="HTH_CROC1"/>
    <property type="match status" value="1"/>
</dbReference>
<accession>A0ABV6FIN5</accession>
<keyword evidence="4" id="KW-1185">Reference proteome</keyword>
<dbReference type="Gene3D" id="1.10.260.40">
    <property type="entry name" value="lambda repressor-like DNA-binding domains"/>
    <property type="match status" value="1"/>
</dbReference>
<dbReference type="Proteomes" id="UP001589773">
    <property type="component" value="Unassembled WGS sequence"/>
</dbReference>
<dbReference type="InterPro" id="IPR001387">
    <property type="entry name" value="Cro/C1-type_HTH"/>
</dbReference>
<feature type="domain" description="HTH cro/C1-type" evidence="2">
    <location>
        <begin position="34"/>
        <end position="88"/>
    </location>
</feature>
<dbReference type="Pfam" id="PF01381">
    <property type="entry name" value="HTH_3"/>
    <property type="match status" value="1"/>
</dbReference>
<dbReference type="SUPFAM" id="SSF47413">
    <property type="entry name" value="lambda repressor-like DNA-binding domains"/>
    <property type="match status" value="1"/>
</dbReference>